<dbReference type="EMBL" id="CATNWA010020987">
    <property type="protein sequence ID" value="CAI9620725.1"/>
    <property type="molecule type" value="Genomic_DNA"/>
</dbReference>
<evidence type="ECO:0000313" key="2">
    <source>
        <dbReference type="Proteomes" id="UP001162483"/>
    </source>
</evidence>
<sequence>MGDTERQLRWALICGIDVALMSTGRWHFWGHTDHQGTLIISALRLSSPLSV</sequence>
<name>A0ABN9HG06_9NEOB</name>
<keyword evidence="2" id="KW-1185">Reference proteome</keyword>
<evidence type="ECO:0000313" key="1">
    <source>
        <dbReference type="EMBL" id="CAI9620725.1"/>
    </source>
</evidence>
<comment type="caution">
    <text evidence="1">The sequence shown here is derived from an EMBL/GenBank/DDBJ whole genome shotgun (WGS) entry which is preliminary data.</text>
</comment>
<reference evidence="1" key="1">
    <citation type="submission" date="2023-05" db="EMBL/GenBank/DDBJ databases">
        <authorList>
            <person name="Stuckert A."/>
        </authorList>
    </citation>
    <scope>NUCLEOTIDE SEQUENCE</scope>
</reference>
<gene>
    <name evidence="1" type="ORF">SPARVUS_LOCUS16025765</name>
</gene>
<organism evidence="1 2">
    <name type="scientific">Staurois parvus</name>
    <dbReference type="NCBI Taxonomy" id="386267"/>
    <lineage>
        <taxon>Eukaryota</taxon>
        <taxon>Metazoa</taxon>
        <taxon>Chordata</taxon>
        <taxon>Craniata</taxon>
        <taxon>Vertebrata</taxon>
        <taxon>Euteleostomi</taxon>
        <taxon>Amphibia</taxon>
        <taxon>Batrachia</taxon>
        <taxon>Anura</taxon>
        <taxon>Neobatrachia</taxon>
        <taxon>Ranoidea</taxon>
        <taxon>Ranidae</taxon>
        <taxon>Staurois</taxon>
    </lineage>
</organism>
<protein>
    <submittedName>
        <fullName evidence="1">Uncharacterized protein</fullName>
    </submittedName>
</protein>
<dbReference type="Proteomes" id="UP001162483">
    <property type="component" value="Unassembled WGS sequence"/>
</dbReference>
<proteinExistence type="predicted"/>
<accession>A0ABN9HG06</accession>